<evidence type="ECO:0000313" key="1">
    <source>
        <dbReference type="EMBL" id="KRX10554.1"/>
    </source>
</evidence>
<dbReference type="EMBL" id="LDAU01000025">
    <property type="protein sequence ID" value="KRX10554.1"/>
    <property type="molecule type" value="Genomic_DNA"/>
</dbReference>
<organism evidence="1 2">
    <name type="scientific">Pseudocohnilembus persalinus</name>
    <name type="common">Ciliate</name>
    <dbReference type="NCBI Taxonomy" id="266149"/>
    <lineage>
        <taxon>Eukaryota</taxon>
        <taxon>Sar</taxon>
        <taxon>Alveolata</taxon>
        <taxon>Ciliophora</taxon>
        <taxon>Intramacronucleata</taxon>
        <taxon>Oligohymenophorea</taxon>
        <taxon>Scuticociliatia</taxon>
        <taxon>Philasterida</taxon>
        <taxon>Pseudocohnilembidae</taxon>
        <taxon>Pseudocohnilembus</taxon>
    </lineage>
</organism>
<evidence type="ECO:0000313" key="2">
    <source>
        <dbReference type="Proteomes" id="UP000054937"/>
    </source>
</evidence>
<reference evidence="1 2" key="1">
    <citation type="journal article" date="2015" name="Sci. Rep.">
        <title>Genome of the facultative scuticociliatosis pathogen Pseudocohnilembus persalinus provides insight into its virulence through horizontal gene transfer.</title>
        <authorList>
            <person name="Xiong J."/>
            <person name="Wang G."/>
            <person name="Cheng J."/>
            <person name="Tian M."/>
            <person name="Pan X."/>
            <person name="Warren A."/>
            <person name="Jiang C."/>
            <person name="Yuan D."/>
            <person name="Miao W."/>
        </authorList>
    </citation>
    <scope>NUCLEOTIDE SEQUENCE [LARGE SCALE GENOMIC DNA]</scope>
    <source>
        <strain evidence="1">36N120E</strain>
    </source>
</reference>
<accession>A0A0V0R8B4</accession>
<dbReference type="InParanoid" id="A0A0V0R8B4"/>
<dbReference type="AlphaFoldDB" id="A0A0V0R8B4"/>
<gene>
    <name evidence="1" type="ORF">PPERSA_05374</name>
</gene>
<dbReference type="Proteomes" id="UP000054937">
    <property type="component" value="Unassembled WGS sequence"/>
</dbReference>
<keyword evidence="2" id="KW-1185">Reference proteome</keyword>
<comment type="caution">
    <text evidence="1">The sequence shown here is derived from an EMBL/GenBank/DDBJ whole genome shotgun (WGS) entry which is preliminary data.</text>
</comment>
<protein>
    <submittedName>
        <fullName evidence="1">Uncharacterized protein</fullName>
    </submittedName>
</protein>
<proteinExistence type="predicted"/>
<sequence>MEIPKDQNETIRKNQIKQQNFYFGFADSSSKGVSHFFTEYILKHCEAQKIPNKKILPGVKVSLQICEKEENIGLIAEYEPESTWISEIYKIKNIEQFLNYIKQHSQEFYENLQDLKKDVIGKTFLTENKEKILLSAVNKNDYYFVLTETSLEGEGQSQILFSQQNPSDITKFNYQVADFLKKFFDVSVFGSEISEKLIEKYAYQLLSQRILQDKEDNNKEIVIEIMSLISGYKKSKQENLEKNTSILSNNAFKEFQGEQLLQLPFYKKDSGFFDHEKYSSYKIE</sequence>
<name>A0A0V0R8B4_PSEPJ</name>